<dbReference type="AlphaFoldDB" id="A0A849AMS6"/>
<protein>
    <submittedName>
        <fullName evidence="1">Uncharacterized protein</fullName>
    </submittedName>
</protein>
<evidence type="ECO:0000313" key="2">
    <source>
        <dbReference type="Proteomes" id="UP000557772"/>
    </source>
</evidence>
<comment type="caution">
    <text evidence="1">The sequence shown here is derived from an EMBL/GenBank/DDBJ whole genome shotgun (WGS) entry which is preliminary data.</text>
</comment>
<proteinExistence type="predicted"/>
<keyword evidence="2" id="KW-1185">Reference proteome</keyword>
<organism evidence="1 2">
    <name type="scientific">Flexivirga aerilata</name>
    <dbReference type="NCBI Taxonomy" id="1656889"/>
    <lineage>
        <taxon>Bacteria</taxon>
        <taxon>Bacillati</taxon>
        <taxon>Actinomycetota</taxon>
        <taxon>Actinomycetes</taxon>
        <taxon>Micrococcales</taxon>
        <taxon>Dermacoccaceae</taxon>
        <taxon>Flexivirga</taxon>
    </lineage>
</organism>
<dbReference type="RefSeq" id="WP_171157567.1">
    <property type="nucleotide sequence ID" value="NZ_JABENB010000003.1"/>
</dbReference>
<accession>A0A849AMS6</accession>
<reference evidence="1 2" key="1">
    <citation type="submission" date="2020-05" db="EMBL/GenBank/DDBJ databases">
        <title>Flexivirga sp. ID2601S isolated from air conditioner.</title>
        <authorList>
            <person name="Kim D.H."/>
        </authorList>
    </citation>
    <scope>NUCLEOTIDE SEQUENCE [LARGE SCALE GENOMIC DNA]</scope>
    <source>
        <strain evidence="1 2">ID2601S</strain>
    </source>
</reference>
<sequence>MPATLSARDLVALAQRVGFTLTETGDPNAARIYVYTDPTDNVVYIGKADSLTRHSNEATWVNGGPVHTSDELVSGFVYMVQRNNATPRYYQVKPADNGDPDSVGFDAAQVTTLMEQNGWKARPGNYIEDPAAVGAGWRTADLESLLIRICVRVGVPIANASSTGLWAEGVYGKAPDLLAALLSDDIAACLQGPGPTDIAPARGAQQAALDATEDAVNATALDEPEQPR</sequence>
<gene>
    <name evidence="1" type="ORF">HJ588_16155</name>
</gene>
<evidence type="ECO:0000313" key="1">
    <source>
        <dbReference type="EMBL" id="NNG40796.1"/>
    </source>
</evidence>
<dbReference type="Proteomes" id="UP000557772">
    <property type="component" value="Unassembled WGS sequence"/>
</dbReference>
<name>A0A849AMS6_9MICO</name>
<dbReference type="EMBL" id="JABENB010000003">
    <property type="protein sequence ID" value="NNG40796.1"/>
    <property type="molecule type" value="Genomic_DNA"/>
</dbReference>